<gene>
    <name evidence="6" type="ORF">GGQ98_001223</name>
</gene>
<dbReference type="CDD" id="cd10280">
    <property type="entry name" value="PQQ_mGDH"/>
    <property type="match status" value="1"/>
</dbReference>
<keyword evidence="4" id="KW-1133">Transmembrane helix</keyword>
<accession>A0A7W7F5S3</accession>
<dbReference type="SMART" id="SM00564">
    <property type="entry name" value="PQQ"/>
    <property type="match status" value="6"/>
</dbReference>
<evidence type="ECO:0000313" key="6">
    <source>
        <dbReference type="EMBL" id="MBB4631611.1"/>
    </source>
</evidence>
<evidence type="ECO:0000313" key="7">
    <source>
        <dbReference type="Proteomes" id="UP000566324"/>
    </source>
</evidence>
<organism evidence="6 7">
    <name type="scientific">Sphingosinicella soli</name>
    <dbReference type="NCBI Taxonomy" id="333708"/>
    <lineage>
        <taxon>Bacteria</taxon>
        <taxon>Pseudomonadati</taxon>
        <taxon>Pseudomonadota</taxon>
        <taxon>Alphaproteobacteria</taxon>
        <taxon>Sphingomonadales</taxon>
        <taxon>Sphingosinicellaceae</taxon>
        <taxon>Sphingosinicella</taxon>
    </lineage>
</organism>
<dbReference type="NCBIfam" id="TIGR03074">
    <property type="entry name" value="PQQ_membr_DH"/>
    <property type="match status" value="1"/>
</dbReference>
<feature type="transmembrane region" description="Helical" evidence="4">
    <location>
        <begin position="61"/>
        <end position="77"/>
    </location>
</feature>
<comment type="similarity">
    <text evidence="2">Belongs to the bacterial PQQ dehydrogenase family.</text>
</comment>
<sequence>MSCARTVVPRLLALLLFVIGAAIALGGALLVTLGGSSYYLLGGIAVVVAAILLWCGHRLAGWLYAAFLAVTLGWALWEAGIDGWALAPRLIGPALLGLAFALPPVRRSIGRSGWAPAAAGLLMIVTLAGVGISDSPDRFAAPPPGQALPGGDDAAGAEWLAWGGTNAGQRFSTLDQITPANVSDLEVAWTYRTGVRQPGTKSPLQTTPLMVDGTLYLCTQTNIVIALDPETGKERWRFDPKVDPTGASAVTTCRGVAFHRVPDAADCPARIITATFDARLIALDAKTGRPCASFGNGGFVDLKTGMGVVEKGFYYVSSAPTIVRGQIVLGGWVSDNQSTDEPSGVIRAYDVASGRFSWAWDMGRPGDNREPAPGQHYTRSTPNSWAPMSADEVLGLVYVPTGGSTPDHWGGARSAAAERYGSSVVALDATTGTPRWSFQTVHHDLWDYDVGSQPTLVEVPLRGRMVPALAQPTKRGELFLLDRRTGVPVAAVEERPAPQRPPVSGDWTAPTQPYSVGMPSFAGERLRERDMWGITPFDQLWCRIRFRELRYQGPATAPATDESLIYPSIGGGMNWGGVSVDPERGLMIVNAIYYGTIAQLVPRAETDRLRAKASVAHMYDLPQPQAGTPYGIRLSGLVSPLNVPCNEPPFGTISAIDLRTQKLVWTRSIGSARDSGPMGLASRLPLRMGMPMFGGSLATRSGLVFIGATQERAFRAFDIRNGRELWRASLPAGGQANPMTYVSPASGRQFVLIAAGGHVMLQSPLGDSIVAYALPKKR</sequence>
<dbReference type="InterPro" id="IPR018391">
    <property type="entry name" value="PQQ_b-propeller_rpt"/>
</dbReference>
<name>A0A7W7F5S3_9SPHN</name>
<dbReference type="InterPro" id="IPR002372">
    <property type="entry name" value="PQQ_rpt_dom"/>
</dbReference>
<evidence type="ECO:0000256" key="3">
    <source>
        <dbReference type="ARBA" id="ARBA00023002"/>
    </source>
</evidence>
<dbReference type="PANTHER" id="PTHR32303">
    <property type="entry name" value="QUINOPROTEIN ALCOHOL DEHYDROGENASE (CYTOCHROME C)"/>
    <property type="match status" value="1"/>
</dbReference>
<keyword evidence="4" id="KW-0812">Transmembrane</keyword>
<protein>
    <submittedName>
        <fullName evidence="6">Quinoprotein glucose dehydrogenase/quinate dehydrogenase (Quinone)</fullName>
        <ecNumber evidence="6">1.1.5.2</ecNumber>
        <ecNumber evidence="6">1.1.5.8</ecNumber>
    </submittedName>
</protein>
<evidence type="ECO:0000259" key="5">
    <source>
        <dbReference type="Pfam" id="PF01011"/>
    </source>
</evidence>
<dbReference type="Proteomes" id="UP000566324">
    <property type="component" value="Unassembled WGS sequence"/>
</dbReference>
<feature type="transmembrane region" description="Helical" evidence="4">
    <location>
        <begin position="37"/>
        <end position="54"/>
    </location>
</feature>
<dbReference type="InterPro" id="IPR017511">
    <property type="entry name" value="PQQ_mDH"/>
</dbReference>
<dbReference type="GO" id="GO:0016020">
    <property type="term" value="C:membrane"/>
    <property type="evidence" value="ECO:0007669"/>
    <property type="project" value="InterPro"/>
</dbReference>
<keyword evidence="4" id="KW-0472">Membrane</keyword>
<evidence type="ECO:0000256" key="1">
    <source>
        <dbReference type="ARBA" id="ARBA00001931"/>
    </source>
</evidence>
<comment type="caution">
    <text evidence="6">The sequence shown here is derived from an EMBL/GenBank/DDBJ whole genome shotgun (WGS) entry which is preliminary data.</text>
</comment>
<feature type="transmembrane region" description="Helical" evidence="4">
    <location>
        <begin position="114"/>
        <end position="132"/>
    </location>
</feature>
<keyword evidence="3 6" id="KW-0560">Oxidoreductase</keyword>
<dbReference type="Pfam" id="PF01011">
    <property type="entry name" value="PQQ"/>
    <property type="match status" value="1"/>
</dbReference>
<proteinExistence type="inferred from homology"/>
<comment type="cofactor">
    <cofactor evidence="1">
        <name>pyrroloquinoline quinone</name>
        <dbReference type="ChEBI" id="CHEBI:58442"/>
    </cofactor>
</comment>
<feature type="domain" description="Pyrrolo-quinoline quinone repeat" evidence="5">
    <location>
        <begin position="159"/>
        <end position="751"/>
    </location>
</feature>
<dbReference type="InterPro" id="IPR011047">
    <property type="entry name" value="Quinoprotein_ADH-like_sf"/>
</dbReference>
<keyword evidence="7" id="KW-1185">Reference proteome</keyword>
<dbReference type="EMBL" id="JACHNZ010000011">
    <property type="protein sequence ID" value="MBB4631611.1"/>
    <property type="molecule type" value="Genomic_DNA"/>
</dbReference>
<evidence type="ECO:0000256" key="4">
    <source>
        <dbReference type="SAM" id="Phobius"/>
    </source>
</evidence>
<dbReference type="RefSeq" id="WP_184066615.1">
    <property type="nucleotide sequence ID" value="NZ_JACHNZ010000011.1"/>
</dbReference>
<dbReference type="Gene3D" id="2.140.10.10">
    <property type="entry name" value="Quinoprotein alcohol dehydrogenase-like superfamily"/>
    <property type="match status" value="2"/>
</dbReference>
<dbReference type="AlphaFoldDB" id="A0A7W7F5S3"/>
<evidence type="ECO:0000256" key="2">
    <source>
        <dbReference type="ARBA" id="ARBA00008156"/>
    </source>
</evidence>
<dbReference type="GO" id="GO:0047519">
    <property type="term" value="F:quinate dehydrogenase (quinone) activity"/>
    <property type="evidence" value="ECO:0007669"/>
    <property type="project" value="UniProtKB-EC"/>
</dbReference>
<reference evidence="6 7" key="1">
    <citation type="submission" date="2020-08" db="EMBL/GenBank/DDBJ databases">
        <title>Genomic Encyclopedia of Type Strains, Phase IV (KMG-IV): sequencing the most valuable type-strain genomes for metagenomic binning, comparative biology and taxonomic classification.</title>
        <authorList>
            <person name="Goeker M."/>
        </authorList>
    </citation>
    <scope>NUCLEOTIDE SEQUENCE [LARGE SCALE GENOMIC DNA]</scope>
    <source>
        <strain evidence="6 7">DSM 17328</strain>
    </source>
</reference>
<dbReference type="PANTHER" id="PTHR32303:SF4">
    <property type="entry name" value="QUINOPROTEIN GLUCOSE DEHYDROGENASE"/>
    <property type="match status" value="1"/>
</dbReference>
<dbReference type="GO" id="GO:0048038">
    <property type="term" value="F:quinone binding"/>
    <property type="evidence" value="ECO:0007669"/>
    <property type="project" value="InterPro"/>
</dbReference>
<dbReference type="EC" id="1.1.5.8" evidence="6"/>
<feature type="transmembrane region" description="Helical" evidence="4">
    <location>
        <begin position="12"/>
        <end position="31"/>
    </location>
</feature>
<dbReference type="EC" id="1.1.5.2" evidence="6"/>
<dbReference type="GO" id="GO:0008876">
    <property type="term" value="F:quinoprotein glucose dehydrogenase activity"/>
    <property type="evidence" value="ECO:0007669"/>
    <property type="project" value="UniProtKB-EC"/>
</dbReference>
<dbReference type="SUPFAM" id="SSF50998">
    <property type="entry name" value="Quinoprotein alcohol dehydrogenase-like"/>
    <property type="match status" value="1"/>
</dbReference>
<feature type="transmembrane region" description="Helical" evidence="4">
    <location>
        <begin position="83"/>
        <end position="102"/>
    </location>
</feature>